<feature type="compositionally biased region" description="Basic and acidic residues" evidence="2">
    <location>
        <begin position="1575"/>
        <end position="1587"/>
    </location>
</feature>
<feature type="compositionally biased region" description="Acidic residues" evidence="2">
    <location>
        <begin position="473"/>
        <end position="484"/>
    </location>
</feature>
<feature type="compositionally biased region" description="Polar residues" evidence="2">
    <location>
        <begin position="1329"/>
        <end position="1347"/>
    </location>
</feature>
<feature type="region of interest" description="Disordered" evidence="2">
    <location>
        <begin position="525"/>
        <end position="802"/>
    </location>
</feature>
<feature type="compositionally biased region" description="Basic and acidic residues" evidence="2">
    <location>
        <begin position="688"/>
        <end position="697"/>
    </location>
</feature>
<feature type="region of interest" description="Disordered" evidence="2">
    <location>
        <begin position="1325"/>
        <end position="1651"/>
    </location>
</feature>
<feature type="compositionally biased region" description="Basic and acidic residues" evidence="2">
    <location>
        <begin position="1945"/>
        <end position="1982"/>
    </location>
</feature>
<feature type="compositionally biased region" description="Basic and acidic residues" evidence="2">
    <location>
        <begin position="917"/>
        <end position="927"/>
    </location>
</feature>
<feature type="compositionally biased region" description="Basic and acidic residues" evidence="2">
    <location>
        <begin position="1921"/>
        <end position="1937"/>
    </location>
</feature>
<feature type="region of interest" description="Disordered" evidence="2">
    <location>
        <begin position="286"/>
        <end position="338"/>
    </location>
</feature>
<feature type="compositionally biased region" description="Basic and acidic residues" evidence="2">
    <location>
        <begin position="485"/>
        <end position="498"/>
    </location>
</feature>
<name>A0A0K6SAX9_9ALVE</name>
<feature type="coiled-coil region" evidence="1">
    <location>
        <begin position="341"/>
        <end position="389"/>
    </location>
</feature>
<feature type="compositionally biased region" description="Polar residues" evidence="2">
    <location>
        <begin position="1541"/>
        <end position="1572"/>
    </location>
</feature>
<feature type="compositionally biased region" description="Low complexity" evidence="2">
    <location>
        <begin position="723"/>
        <end position="735"/>
    </location>
</feature>
<keyword evidence="1" id="KW-0175">Coiled coil</keyword>
<feature type="region of interest" description="Disordered" evidence="2">
    <location>
        <begin position="828"/>
        <end position="1065"/>
    </location>
</feature>
<feature type="compositionally biased region" description="Basic and acidic residues" evidence="2">
    <location>
        <begin position="1385"/>
        <end position="1415"/>
    </location>
</feature>
<feature type="compositionally biased region" description="Low complexity" evidence="2">
    <location>
        <begin position="2010"/>
        <end position="2019"/>
    </location>
</feature>
<sequence length="2118" mass="233064">MAAEEYKAKHGGQAAFVPTSETAFISQQTFKGTIAPHHLNSARLLDIYQKRRDDFEDPYLLEVAYFEDAKYVKELVFVDPLYEQDRPRMCVSVKAVHAMHRAIAVLCRKVDNLTSTLKSLRLAYYKEICVLRQSVTDKEAFEKTQREKREKRQRNAKRGGQAEEDEDEDKQFKPDDVQFFDPTSFLDNVTIELLKERIDEVKRNVSKQMEEQEAEILKLKRELDKEKNERQSEIVAFRSFVQKRSLQEVLEVLLGMEPLTTRLEWLNNCQRFIDEAFMQAEKAKMESLNNTQKTRVNAKKGSDTSGKGAAKPAQKGSVKTCQTDDIGLPGPGDGGQRPINFKKTEKELHEATRQVARLETEAQRLRLEHETATSDLQTLKATLTTLEDEKKATMAGKLKGNSLEKGTMTTEAHKANAAVNSFLSWVNPKDALFLRPDDIFNRRAKVLKGTTDLESWQWSHGTKSGGQGGGVDDKDDGAETEAEGEDKKDSKESPMDKKRLEALRDAIMRETFMEAESFIPLSARKSLARQQQNQERIAAQEKSQREALAAEITETLLKGSPPTSARTDVGGNEGLAARGSPGRASMPSLPQGISAPDLRLLQPGGRDRVQSKGPKHKEKTISITVPRDSKDTRQYSEKTKDWMNNVKSGESQEEKKKIQALGLLDDEDEGSVTSSPLHREVSSYTQNSDRRSSHLSDKASSGRRHSKSRASEKDGSEKRKESLSPPTSPVVSGSVDLPAHPSADENSSLPQLQQQHPTAPAISRRFSQDPNNPLNMSLSPMPPSALLQGASPSQLSTQAQALVNTTSEAELEILMKILMKIRNGEDLSGLSSLAQPAGTPSSPLQQERRRPRTASVSAKKETRSHGIDPSAFKQDRKASLLQIQSRDVLKNDVRKLSTVTFSPKEPPRTIRPSPADGQRESQEEGKGPNESSDPPANQTETPTDPFAEGGGEAKEKGDDTGNLQEPPGEGDEANQTDVPSGEMKEDEAPKGKKAEVAKEEEAPKKMKKSNTLAVMGFEAPTQDEKEQPKTGGDGEEKKPHEAPLVRSGSEPLDTGTEVVEPSEPSAMSLLREQTDALKQEKVLLEQRAEKFKMIATAERERRQQLEQQVKELEEILRILREAERNDKETAKLISRKTSQQFADHYGYSQEDIQDPTKSAVSVAPSESVRGGERGERDERSEKEKAKARELPKNLSRASPRKPTDATKGRSNLDLSVGPGGGGEKGGKAGQRASVALGGVGSPPDPKRKGTALGNSVPAPPRVDEKKRNTRLPGTGGREEEAMLRAAEQVKVTPQKVEALSEEERKKLKEEEKEWRALVKELKVSKNMFLGSSTKKAAQTMRRGSTLSPERELEEREKKAIELDKLQADRSRSLGPQSLQPGGSSTDDRRVSIAGDRDRDGEGVRRESISPIRRDLLSAGGSSSLRSFRRKPSRSSVSSANSLEDVEVNMSASVSNDLARGGRRESGADEKGGRRRESHSQRQQGDDQAAAEDDGESEPERARHVSRRKSGKRHVSVDGGPPRVLNDHEVAASSASHRRSTNRNVNRMVQDSHASSDWQNQIGRSADGLNSSAGDDGSRRGGRGEGRTRGGPGNGPVALTSLGRDERGDSYLDLSASYGPAAAVTGGRQMQRGSLTDRPQLHHTTETGVSSRAEAARVNLEGSAREPPRILSLIERRQRDRQRRLRADEELYSIDNEQALALSQRQLPPLPQIQRQRLTAERVQESKREIRQRVHFGHGGKGAPLPTEKLAERLEYLTTVIGGGKDDARHKSSGLSTDLLSLSLPNNYQRAAPPVPQPNEDFTQPSSHVFSPSRHGALLEHLESVRGDGPLEGISGVYTEGRDSAIRAIQALRQIGGDRPSDKRDGAAERGRPVHSIPDTSGGAMDGFSSRALGRVLSDRPLPSDFLPPRGRTPGEGEETEERSVRGESLKGDGRDRAPSVAWTNKSEENRHAKREGEDRRPTSRVSLRDMEEFEEYQKENRKVSLPGTGERDRDRGLPVAAPMAGPLREGASAGRSSGPRGSGGGAGPRRRLYTERGGGDWREGDPEVAEMSREERDARYRANEFIVSVPPGGGGDGRDQDRGRRSRGKTQTSRSRPSSGVSRGGRSETESNVAPRLN</sequence>
<feature type="region of interest" description="Disordered" evidence="2">
    <location>
        <begin position="1851"/>
        <end position="2118"/>
    </location>
</feature>
<feature type="compositionally biased region" description="Polar residues" evidence="2">
    <location>
        <begin position="1373"/>
        <end position="1384"/>
    </location>
</feature>
<feature type="compositionally biased region" description="Basic residues" evidence="2">
    <location>
        <begin position="1503"/>
        <end position="1513"/>
    </location>
</feature>
<feature type="compositionally biased region" description="Basic and acidic residues" evidence="2">
    <location>
        <begin position="1022"/>
        <end position="1043"/>
    </location>
</feature>
<feature type="compositionally biased region" description="Basic and acidic residues" evidence="2">
    <location>
        <begin position="2032"/>
        <end position="2062"/>
    </location>
</feature>
<feature type="compositionally biased region" description="Polar residues" evidence="2">
    <location>
        <begin position="929"/>
        <end position="942"/>
    </location>
</feature>
<feature type="coiled-coil region" evidence="1">
    <location>
        <begin position="1067"/>
        <end position="1125"/>
    </location>
</feature>
<evidence type="ECO:0000256" key="1">
    <source>
        <dbReference type="SAM" id="Coils"/>
    </source>
</evidence>
<feature type="compositionally biased region" description="Low complexity" evidence="2">
    <location>
        <begin position="1416"/>
        <end position="1425"/>
    </location>
</feature>
<feature type="compositionally biased region" description="Basic and acidic residues" evidence="2">
    <location>
        <begin position="627"/>
        <end position="641"/>
    </location>
</feature>
<feature type="compositionally biased region" description="Polar residues" evidence="2">
    <location>
        <begin position="790"/>
        <end position="802"/>
    </location>
</feature>
<feature type="compositionally biased region" description="Low complexity" evidence="2">
    <location>
        <begin position="770"/>
        <end position="779"/>
    </location>
</feature>
<feature type="compositionally biased region" description="Basic and acidic residues" evidence="2">
    <location>
        <begin position="1348"/>
        <end position="1371"/>
    </location>
</feature>
<feature type="region of interest" description="Disordered" evidence="2">
    <location>
        <begin position="1144"/>
        <end position="1311"/>
    </location>
</feature>
<feature type="region of interest" description="Disordered" evidence="2">
    <location>
        <begin position="141"/>
        <end position="177"/>
    </location>
</feature>
<feature type="compositionally biased region" description="Basic and acidic residues" evidence="2">
    <location>
        <begin position="1858"/>
        <end position="1871"/>
    </location>
</feature>
<evidence type="ECO:0000256" key="2">
    <source>
        <dbReference type="SAM" id="MobiDB-lite"/>
    </source>
</evidence>
<feature type="compositionally biased region" description="Basic and acidic residues" evidence="2">
    <location>
        <begin position="1301"/>
        <end position="1311"/>
    </location>
</feature>
<feature type="compositionally biased region" description="Basic and acidic residues" evidence="2">
    <location>
        <begin position="982"/>
        <end position="1004"/>
    </location>
</feature>
<dbReference type="VEuPathDB" id="CryptoDB:Cvel_11601"/>
<accession>A0A0K6SAX9</accession>
<feature type="compositionally biased region" description="Basic and acidic residues" evidence="2">
    <location>
        <begin position="1459"/>
        <end position="1471"/>
    </location>
</feature>
<proteinExistence type="predicted"/>
<dbReference type="EMBL" id="CDMZ01005428">
    <property type="protein sequence ID" value="CUC10731.1"/>
    <property type="molecule type" value="Genomic_DNA"/>
</dbReference>
<organism evidence="3">
    <name type="scientific">Chromera velia CCMP2878</name>
    <dbReference type="NCBI Taxonomy" id="1169474"/>
    <lineage>
        <taxon>Eukaryota</taxon>
        <taxon>Sar</taxon>
        <taxon>Alveolata</taxon>
        <taxon>Colpodellida</taxon>
        <taxon>Chromeraceae</taxon>
        <taxon>Chromera</taxon>
    </lineage>
</organism>
<feature type="compositionally biased region" description="Polar residues" evidence="2">
    <location>
        <begin position="744"/>
        <end position="757"/>
    </location>
</feature>
<protein>
    <submittedName>
        <fullName evidence="3">Uncharacterized protein</fullName>
    </submittedName>
</protein>
<feature type="compositionally biased region" description="Basic and acidic residues" evidence="2">
    <location>
        <begin position="1169"/>
        <end position="1191"/>
    </location>
</feature>
<feature type="compositionally biased region" description="Basic and acidic residues" evidence="2">
    <location>
        <begin position="709"/>
        <end position="722"/>
    </location>
</feature>
<feature type="coiled-coil region" evidence="1">
    <location>
        <begin position="191"/>
        <end position="229"/>
    </location>
</feature>
<evidence type="ECO:0000313" key="3">
    <source>
        <dbReference type="EMBL" id="CUC10731.1"/>
    </source>
</evidence>
<reference evidence="3" key="1">
    <citation type="submission" date="2014-11" db="EMBL/GenBank/DDBJ databases">
        <title>Molecular phylogeny of cliff fern family Woodsiaceae with morphological implications.</title>
        <authorList>
            <person name="Shao Y.-Z."/>
            <person name="Wei R."/>
            <person name="Zhang X.-C."/>
        </authorList>
    </citation>
    <scope>NUCLEOTIDE SEQUENCE</scope>
</reference>
<gene>
    <name evidence="3" type="ORF">Cvel_11601.t3.CR1</name>
</gene>
<feature type="region of interest" description="Disordered" evidence="2">
    <location>
        <begin position="456"/>
        <end position="498"/>
    </location>
</feature>
<feature type="compositionally biased region" description="Polar residues" evidence="2">
    <location>
        <begin position="671"/>
        <end position="687"/>
    </location>
</feature>
<feature type="compositionally biased region" description="Basic and acidic residues" evidence="2">
    <location>
        <begin position="141"/>
        <end position="150"/>
    </location>
</feature>
<feature type="compositionally biased region" description="Polar residues" evidence="2">
    <location>
        <begin position="829"/>
        <end position="845"/>
    </location>
</feature>